<name>A0A1H7JU58_9BACT</name>
<protein>
    <submittedName>
        <fullName evidence="2">Uncharacterized protein</fullName>
    </submittedName>
</protein>
<feature type="chain" id="PRO_5011445692" evidence="1">
    <location>
        <begin position="23"/>
        <end position="229"/>
    </location>
</feature>
<gene>
    <name evidence="2" type="ORF">SAMN04488505_101871</name>
</gene>
<dbReference type="OrthoDB" id="657859at2"/>
<sequence>MHISLLQSFVAAVLCFASPVNTTTPAAAQDLYTDDQEWKVEISDGWFSAKTFHYGAYTTTARKNSVASATNITFKNVENPFNFLVKDSSEQILVQALSTPRVSFSGRALPDWLEKTPPTNPLFYILINGTQSNPLVRWELLLKNPHYLELNDNKPIGILRSPDTEIRVTAHNRFGIVNSYEKVCYEFHIKGNAVAAVMPGEQPRVWVSKRVKADTEKVLAAAIGALLFR</sequence>
<proteinExistence type="predicted"/>
<evidence type="ECO:0000313" key="2">
    <source>
        <dbReference type="EMBL" id="SEK77836.1"/>
    </source>
</evidence>
<feature type="signal peptide" evidence="1">
    <location>
        <begin position="1"/>
        <end position="22"/>
    </location>
</feature>
<evidence type="ECO:0000256" key="1">
    <source>
        <dbReference type="SAM" id="SignalP"/>
    </source>
</evidence>
<organism evidence="2 3">
    <name type="scientific">Chitinophaga rupis</name>
    <dbReference type="NCBI Taxonomy" id="573321"/>
    <lineage>
        <taxon>Bacteria</taxon>
        <taxon>Pseudomonadati</taxon>
        <taxon>Bacteroidota</taxon>
        <taxon>Chitinophagia</taxon>
        <taxon>Chitinophagales</taxon>
        <taxon>Chitinophagaceae</taxon>
        <taxon>Chitinophaga</taxon>
    </lineage>
</organism>
<evidence type="ECO:0000313" key="3">
    <source>
        <dbReference type="Proteomes" id="UP000198984"/>
    </source>
</evidence>
<dbReference type="AlphaFoldDB" id="A0A1H7JU58"/>
<keyword evidence="1" id="KW-0732">Signal</keyword>
<accession>A0A1H7JU58</accession>
<keyword evidence="3" id="KW-1185">Reference proteome</keyword>
<dbReference type="Proteomes" id="UP000198984">
    <property type="component" value="Unassembled WGS sequence"/>
</dbReference>
<dbReference type="EMBL" id="FOBB01000001">
    <property type="protein sequence ID" value="SEK77836.1"/>
    <property type="molecule type" value="Genomic_DNA"/>
</dbReference>
<reference evidence="2 3" key="1">
    <citation type="submission" date="2016-10" db="EMBL/GenBank/DDBJ databases">
        <authorList>
            <person name="de Groot N.N."/>
        </authorList>
    </citation>
    <scope>NUCLEOTIDE SEQUENCE [LARGE SCALE GENOMIC DNA]</scope>
    <source>
        <strain evidence="2 3">DSM 21039</strain>
    </source>
</reference>
<dbReference type="RefSeq" id="WP_089906891.1">
    <property type="nucleotide sequence ID" value="NZ_FOBB01000001.1"/>
</dbReference>